<protein>
    <submittedName>
        <fullName evidence="1">Rna-directed dna polymerase from mobile element jockey-like protein</fullName>
    </submittedName>
</protein>
<dbReference type="GO" id="GO:0003964">
    <property type="term" value="F:RNA-directed DNA polymerase activity"/>
    <property type="evidence" value="ECO:0007669"/>
    <property type="project" value="UniProtKB-KW"/>
</dbReference>
<gene>
    <name evidence="1" type="primary">Nfu_g_1_019525</name>
</gene>
<accession>A0A1A8LE74</accession>
<keyword evidence="1" id="KW-0548">Nucleotidyltransferase</keyword>
<proteinExistence type="predicted"/>
<feature type="non-terminal residue" evidence="1">
    <location>
        <position position="71"/>
    </location>
</feature>
<keyword evidence="1" id="KW-0695">RNA-directed DNA polymerase</keyword>
<keyword evidence="1" id="KW-0808">Transferase</keyword>
<reference evidence="1" key="1">
    <citation type="submission" date="2016-05" db="EMBL/GenBank/DDBJ databases">
        <authorList>
            <person name="Lavstsen T."/>
            <person name="Jespersen J.S."/>
        </authorList>
    </citation>
    <scope>NUCLEOTIDE SEQUENCE</scope>
    <source>
        <tissue evidence="1">Brain</tissue>
    </source>
</reference>
<organism evidence="1">
    <name type="scientific">Nothobranchius pienaari</name>
    <dbReference type="NCBI Taxonomy" id="704102"/>
    <lineage>
        <taxon>Eukaryota</taxon>
        <taxon>Metazoa</taxon>
        <taxon>Chordata</taxon>
        <taxon>Craniata</taxon>
        <taxon>Vertebrata</taxon>
        <taxon>Euteleostomi</taxon>
        <taxon>Actinopterygii</taxon>
        <taxon>Neopterygii</taxon>
        <taxon>Teleostei</taxon>
        <taxon>Neoteleostei</taxon>
        <taxon>Acanthomorphata</taxon>
        <taxon>Ovalentaria</taxon>
        <taxon>Atherinomorphae</taxon>
        <taxon>Cyprinodontiformes</taxon>
        <taxon>Nothobranchiidae</taxon>
        <taxon>Nothobranchius</taxon>
    </lineage>
</organism>
<feature type="non-terminal residue" evidence="1">
    <location>
        <position position="1"/>
    </location>
</feature>
<dbReference type="AlphaFoldDB" id="A0A1A8LE74"/>
<sequence length="71" mass="8092">AGVSCHSGGIVTVDSSLRGAWLRDVFRDDAWSSAQNELQKHGFTRDELELMEPEAVVSEMFCRFEMKWKIT</sequence>
<name>A0A1A8LE74_9TELE</name>
<dbReference type="EMBL" id="HAEF01005768">
    <property type="protein sequence ID" value="SBR43150.1"/>
    <property type="molecule type" value="Transcribed_RNA"/>
</dbReference>
<evidence type="ECO:0000313" key="1">
    <source>
        <dbReference type="EMBL" id="SBR43150.1"/>
    </source>
</evidence>
<reference evidence="1" key="2">
    <citation type="submission" date="2016-06" db="EMBL/GenBank/DDBJ databases">
        <title>The genome of a short-lived fish provides insights into sex chromosome evolution and the genetic control of aging.</title>
        <authorList>
            <person name="Reichwald K."/>
            <person name="Felder M."/>
            <person name="Petzold A."/>
            <person name="Koch P."/>
            <person name="Groth M."/>
            <person name="Platzer M."/>
        </authorList>
    </citation>
    <scope>NUCLEOTIDE SEQUENCE</scope>
    <source>
        <tissue evidence="1">Brain</tissue>
    </source>
</reference>